<evidence type="ECO:0000313" key="2">
    <source>
        <dbReference type="EMBL" id="SEJ67626.1"/>
    </source>
</evidence>
<dbReference type="InterPro" id="IPR016195">
    <property type="entry name" value="Pol/histidinol_Pase-like"/>
</dbReference>
<feature type="domain" description="Polymerase/histidinol phosphatase N-terminal" evidence="1">
    <location>
        <begin position="23"/>
        <end position="89"/>
    </location>
</feature>
<dbReference type="PANTHER" id="PTHR42924">
    <property type="entry name" value="EXONUCLEASE"/>
    <property type="match status" value="1"/>
</dbReference>
<dbReference type="SMART" id="SM00481">
    <property type="entry name" value="POLIIIAc"/>
    <property type="match status" value="1"/>
</dbReference>
<name>A0A1H7ARQ6_9FIRM</name>
<accession>A0A1H7ARQ6</accession>
<evidence type="ECO:0000259" key="1">
    <source>
        <dbReference type="SMART" id="SM00481"/>
    </source>
</evidence>
<dbReference type="GO" id="GO:0004534">
    <property type="term" value="F:5'-3' RNA exonuclease activity"/>
    <property type="evidence" value="ECO:0007669"/>
    <property type="project" value="TreeGrafter"/>
</dbReference>
<organism evidence="2 3">
    <name type="scientific">Propionispira arboris</name>
    <dbReference type="NCBI Taxonomy" id="84035"/>
    <lineage>
        <taxon>Bacteria</taxon>
        <taxon>Bacillati</taxon>
        <taxon>Bacillota</taxon>
        <taxon>Negativicutes</taxon>
        <taxon>Selenomonadales</taxon>
        <taxon>Selenomonadaceae</taxon>
        <taxon>Propionispira</taxon>
    </lineage>
</organism>
<protein>
    <recommendedName>
        <fullName evidence="1">Polymerase/histidinol phosphatase N-terminal domain-containing protein</fullName>
    </recommendedName>
</protein>
<dbReference type="Gene3D" id="1.10.150.650">
    <property type="match status" value="1"/>
</dbReference>
<proteinExistence type="predicted"/>
<dbReference type="Proteomes" id="UP000199662">
    <property type="component" value="Unassembled WGS sequence"/>
</dbReference>
<dbReference type="InterPro" id="IPR004013">
    <property type="entry name" value="PHP_dom"/>
</dbReference>
<sequence length="307" mass="34837">MGLITKLWERVSNNTKGVKNMAVDLHVHTAASGDGEFSSWAIVKIASEAKLQAIAITDHDTIDSVEEAVKWGGEYNVEVIPGCEFSSIYENKWLHILGYYIDYHKPELIQLCEKVKKARENNIDAQIDKLHQTGFFLEKEKVMEDSSDPLPISFGRAIFTDSRNNGNQMLEKYRGKANGILDFCQDWMIYGRPYNAVQYFPNTKEVIELILQCGGVPILAHPGASLREEENGLIVELLKFGLAGIEVFTSWHNEKQERHYQKFAQDKKILITAGSDFHGKMKPQILMGQITSSPYTIVEQLKSRVRL</sequence>
<dbReference type="GO" id="GO:0035312">
    <property type="term" value="F:5'-3' DNA exonuclease activity"/>
    <property type="evidence" value="ECO:0007669"/>
    <property type="project" value="TreeGrafter"/>
</dbReference>
<dbReference type="STRING" id="84035.SAMN05660742_11392"/>
<dbReference type="InterPro" id="IPR052018">
    <property type="entry name" value="PHP_domain"/>
</dbReference>
<dbReference type="EMBL" id="FNZK01000013">
    <property type="protein sequence ID" value="SEJ67626.1"/>
    <property type="molecule type" value="Genomic_DNA"/>
</dbReference>
<dbReference type="InterPro" id="IPR003141">
    <property type="entry name" value="Pol/His_phosphatase_N"/>
</dbReference>
<evidence type="ECO:0000313" key="3">
    <source>
        <dbReference type="Proteomes" id="UP000199662"/>
    </source>
</evidence>
<keyword evidence="3" id="KW-1185">Reference proteome</keyword>
<dbReference type="Pfam" id="PF02811">
    <property type="entry name" value="PHP"/>
    <property type="match status" value="1"/>
</dbReference>
<dbReference type="CDD" id="cd07438">
    <property type="entry name" value="PHP_HisPPase_AMP"/>
    <property type="match status" value="1"/>
</dbReference>
<gene>
    <name evidence="2" type="ORF">SAMN05660742_11392</name>
</gene>
<dbReference type="Gene3D" id="3.20.20.140">
    <property type="entry name" value="Metal-dependent hydrolases"/>
    <property type="match status" value="1"/>
</dbReference>
<reference evidence="2 3" key="1">
    <citation type="submission" date="2016-10" db="EMBL/GenBank/DDBJ databases">
        <authorList>
            <person name="de Groot N.N."/>
        </authorList>
    </citation>
    <scope>NUCLEOTIDE SEQUENCE [LARGE SCALE GENOMIC DNA]</scope>
    <source>
        <strain evidence="2 3">DSM 2179</strain>
    </source>
</reference>
<dbReference type="AlphaFoldDB" id="A0A1H7ARQ6"/>
<dbReference type="SUPFAM" id="SSF89550">
    <property type="entry name" value="PHP domain-like"/>
    <property type="match status" value="1"/>
</dbReference>
<dbReference type="PANTHER" id="PTHR42924:SF3">
    <property type="entry name" value="POLYMERASE_HISTIDINOL PHOSPHATASE N-TERMINAL DOMAIN-CONTAINING PROTEIN"/>
    <property type="match status" value="1"/>
</dbReference>